<evidence type="ECO:0000313" key="2">
    <source>
        <dbReference type="EMBL" id="KAI1696348.1"/>
    </source>
</evidence>
<reference evidence="2" key="1">
    <citation type="submission" date="2022-01" db="EMBL/GenBank/DDBJ databases">
        <title>Genome Sequence Resource for Two Populations of Ditylenchus destructor, the Migratory Endoparasitic Phytonematode.</title>
        <authorList>
            <person name="Zhang H."/>
            <person name="Lin R."/>
            <person name="Xie B."/>
        </authorList>
    </citation>
    <scope>NUCLEOTIDE SEQUENCE</scope>
    <source>
        <strain evidence="2">BazhouSP</strain>
    </source>
</reference>
<evidence type="ECO:0000259" key="1">
    <source>
        <dbReference type="Pfam" id="PF10551"/>
    </source>
</evidence>
<keyword evidence="3" id="KW-1185">Reference proteome</keyword>
<comment type="caution">
    <text evidence="2">The sequence shown here is derived from an EMBL/GenBank/DDBJ whole genome shotgun (WGS) entry which is preliminary data.</text>
</comment>
<gene>
    <name evidence="2" type="ORF">DdX_19085</name>
</gene>
<protein>
    <submittedName>
        <fullName evidence="2">MULE transposase domain-containing protein</fullName>
    </submittedName>
</protein>
<dbReference type="InterPro" id="IPR018289">
    <property type="entry name" value="MULE_transposase_dom"/>
</dbReference>
<proteinExistence type="predicted"/>
<evidence type="ECO:0000313" key="3">
    <source>
        <dbReference type="Proteomes" id="UP001201812"/>
    </source>
</evidence>
<dbReference type="EMBL" id="JAKKPZ010000332">
    <property type="protein sequence ID" value="KAI1696348.1"/>
    <property type="molecule type" value="Genomic_DNA"/>
</dbReference>
<name>A0AAD4MJH7_9BILA</name>
<sequence>MDDEFDATAEDMFSESSVSGISVDLAAEYRANSQVYCILAEMKAHDSNGKYVLPVLYALLKDKTKNSYQKMFQLIKNTWPNFNPALINMDFELVTIEAASEQFPDARIAGCFFHLIKNFKKKLIHSAIFAEYRSNQEFAVKARMLMSLVFVPPAFARDIFQELKTDLGVQMMRKLTPIFNWFKKYYIGAPGREAMFPIALWTAYERTLAGEDRTNNFAEAAHRKLQSLFGMDHPSLGNFLDRLKNAQKSHDRTYEEYVMGKPPQKKRRKYLDADKRILNLVGSFEGRNTVQSRMEYLKGLAYNFVMDQ</sequence>
<dbReference type="Proteomes" id="UP001201812">
    <property type="component" value="Unassembled WGS sequence"/>
</dbReference>
<dbReference type="AlphaFoldDB" id="A0AAD4MJH7"/>
<dbReference type="PANTHER" id="PTHR31569:SF4">
    <property type="entry name" value="SWIM-TYPE DOMAIN-CONTAINING PROTEIN"/>
    <property type="match status" value="1"/>
</dbReference>
<organism evidence="2 3">
    <name type="scientific">Ditylenchus destructor</name>
    <dbReference type="NCBI Taxonomy" id="166010"/>
    <lineage>
        <taxon>Eukaryota</taxon>
        <taxon>Metazoa</taxon>
        <taxon>Ecdysozoa</taxon>
        <taxon>Nematoda</taxon>
        <taxon>Chromadorea</taxon>
        <taxon>Rhabditida</taxon>
        <taxon>Tylenchina</taxon>
        <taxon>Tylenchomorpha</taxon>
        <taxon>Sphaerularioidea</taxon>
        <taxon>Anguinidae</taxon>
        <taxon>Anguininae</taxon>
        <taxon>Ditylenchus</taxon>
    </lineage>
</organism>
<accession>A0AAD4MJH7</accession>
<feature type="domain" description="MULE transposase" evidence="1">
    <location>
        <begin position="29"/>
        <end position="118"/>
    </location>
</feature>
<dbReference type="InterPro" id="IPR052579">
    <property type="entry name" value="Zinc_finger_SWIM"/>
</dbReference>
<dbReference type="Pfam" id="PF10551">
    <property type="entry name" value="MULE"/>
    <property type="match status" value="1"/>
</dbReference>
<dbReference type="PANTHER" id="PTHR31569">
    <property type="entry name" value="SWIM-TYPE DOMAIN-CONTAINING PROTEIN"/>
    <property type="match status" value="1"/>
</dbReference>